<reference key="1">
    <citation type="submission" date="2010-08" db="EMBL/GenBank/DDBJ databases">
        <title>The genome sequence of a nonpathogenic wastewater-adapted bacterium Acinetobacter calcoaceticus PHEA-2 and comparative genomics insights into environmental adaptation.</title>
        <authorList>
            <person name="Zhan Y."/>
            <person name="Yan Y."/>
            <person name="Zhang W."/>
            <person name="Chen M."/>
            <person name="Ping S."/>
            <person name="Lu W."/>
            <person name="Lin M."/>
        </authorList>
    </citation>
    <scope>NUCLEOTIDE SEQUENCE</scope>
    <source>
        <strain>PHEA-2</strain>
    </source>
</reference>
<dbReference type="AlphaFoldDB" id="F0KJP0"/>
<gene>
    <name evidence="1" type="ordered locus">BDGL_000633</name>
</gene>
<dbReference type="EMBL" id="CP002177">
    <property type="protein sequence ID" value="ADY81219.1"/>
    <property type="molecule type" value="Genomic_DNA"/>
</dbReference>
<dbReference type="eggNOG" id="ENOG5031RGK">
    <property type="taxonomic scope" value="Bacteria"/>
</dbReference>
<dbReference type="STRING" id="871585.BDGL_000633"/>
<evidence type="ECO:0000313" key="1">
    <source>
        <dbReference type="EMBL" id="ADY81219.1"/>
    </source>
</evidence>
<dbReference type="GeneID" id="11638813"/>
<evidence type="ECO:0008006" key="3">
    <source>
        <dbReference type="Google" id="ProtNLM"/>
    </source>
</evidence>
<dbReference type="Proteomes" id="UP000007477">
    <property type="component" value="Chromosome"/>
</dbReference>
<dbReference type="KEGG" id="acc:BDGL_000633"/>
<sequence length="306" mass="35867">MKLLFSKDELNSKKLSNLISNLFEQNGHISFLCDETLLNGFFDEFIEKLKDYELEPIEIAAGAKKNSRPALFFIKIKVKEDLANSLDFITHTLLMNLDQNEDGYFIHGFSKIVDLKIAVQTFKKLVIAKDTNNKFIFRWYDPRVLVYLPAIIDKKSERIESFLENWHFVFFNGLYEVKIQEKRSLFPLTFTNAESAKLDLIELSNTVIKQSLIYDEKLLIRQDEILDSLHHAITHYGILHVTDLIAYGMYSVILHRNFIKSRLISAILDHYWVDRSEANSFTKAMDYLEENQYSQVIRECKESYHG</sequence>
<dbReference type="OrthoDB" id="6675276at2"/>
<dbReference type="RefSeq" id="WP_014206352.1">
    <property type="nucleotide sequence ID" value="NC_016603.1"/>
</dbReference>
<proteinExistence type="predicted"/>
<reference evidence="1 2" key="2">
    <citation type="journal article" date="2011" name="J. Bacteriol.">
        <title>Genome sequence of Acinetobacter calcoaceticus PHEA-2, isolated from industry wastewater.</title>
        <authorList>
            <person name="Zhan Y."/>
            <person name="Yan Y."/>
            <person name="Zhang W."/>
            <person name="Yu H."/>
            <person name="Chen M."/>
            <person name="Lu W."/>
            <person name="Ping S."/>
            <person name="Peng Z."/>
            <person name="Yuan M."/>
            <person name="Zhou Z."/>
            <person name="Elmerich C."/>
            <person name="Lin M."/>
        </authorList>
    </citation>
    <scope>NUCLEOTIDE SEQUENCE [LARGE SCALE GENOMIC DNA]</scope>
    <source>
        <strain evidence="1 2">PHEA-2</strain>
    </source>
</reference>
<accession>F0KJP0</accession>
<dbReference type="HOGENOM" id="CLU_890320_0_0_6"/>
<dbReference type="RefSeq" id="YP_004994901.1">
    <property type="nucleotide sequence ID" value="NC_016603.1"/>
</dbReference>
<name>F0KJP0_ACIP2</name>
<evidence type="ECO:0000313" key="2">
    <source>
        <dbReference type="Proteomes" id="UP000007477"/>
    </source>
</evidence>
<dbReference type="PATRIC" id="fig|871585.3.peg.632"/>
<keyword evidence="2" id="KW-1185">Reference proteome</keyword>
<protein>
    <recommendedName>
        <fullName evidence="3">DUF4123 domain-containing protein</fullName>
    </recommendedName>
</protein>
<organism evidence="1 2">
    <name type="scientific">Acinetobacter pittii (strain PHEA-2)</name>
    <dbReference type="NCBI Taxonomy" id="871585"/>
    <lineage>
        <taxon>Bacteria</taxon>
        <taxon>Pseudomonadati</taxon>
        <taxon>Pseudomonadota</taxon>
        <taxon>Gammaproteobacteria</taxon>
        <taxon>Moraxellales</taxon>
        <taxon>Moraxellaceae</taxon>
        <taxon>Acinetobacter</taxon>
        <taxon>Acinetobacter calcoaceticus/baumannii complex</taxon>
    </lineage>
</organism>